<keyword evidence="1" id="KW-0479">Metal-binding</keyword>
<dbReference type="InterPro" id="IPR011051">
    <property type="entry name" value="RmlC_Cupin_sf"/>
</dbReference>
<dbReference type="GO" id="GO:0046872">
    <property type="term" value="F:metal ion binding"/>
    <property type="evidence" value="ECO:0007669"/>
    <property type="project" value="UniProtKB-KW"/>
</dbReference>
<protein>
    <recommendedName>
        <fullName evidence="5">Cysteine dioxygenase</fullName>
    </recommendedName>
</protein>
<dbReference type="PANTHER" id="PTHR22966">
    <property type="entry name" value="2-AMINOETHANETHIOL DIOXYGENASE"/>
    <property type="match status" value="1"/>
</dbReference>
<proteinExistence type="predicted"/>
<sequence length="255" mass="29815">MCYNLKLRMRSLVETVKKMSVRTRAAHNKIEFLDHQLVDPMCQKIIDKMSSVDLRRLGITGTDQNSDPYHFQENLNRVVIEGNDDYRLVLFFIKKGTVMPLHDHPNMSVYFKLMFGKLRYHQFDKIDKKFKYNEFSNDEYAELLETKAKINVVKKRETSVTNEDFLLVRPSQGNMHTFTAEEDSCFFDICLPNYTEDSLRRITYFNEISDSLTDCNSSECRAQVEYHVTPPVLPNGMVVADLDFIGETGDHLKHF</sequence>
<dbReference type="InterPro" id="IPR012864">
    <property type="entry name" value="PCO/ADO"/>
</dbReference>
<dbReference type="Gene3D" id="2.60.120.10">
    <property type="entry name" value="Jelly Rolls"/>
    <property type="match status" value="1"/>
</dbReference>
<dbReference type="GO" id="GO:0016702">
    <property type="term" value="F:oxidoreductase activity, acting on single donors with incorporation of molecular oxygen, incorporation of two atoms of oxygen"/>
    <property type="evidence" value="ECO:0007669"/>
    <property type="project" value="InterPro"/>
</dbReference>
<reference evidence="4" key="1">
    <citation type="submission" date="2021-01" db="EMBL/GenBank/DDBJ databases">
        <authorList>
            <person name="Corre E."/>
            <person name="Pelletier E."/>
            <person name="Niang G."/>
            <person name="Scheremetjew M."/>
            <person name="Finn R."/>
            <person name="Kale V."/>
            <person name="Holt S."/>
            <person name="Cochrane G."/>
            <person name="Meng A."/>
            <person name="Brown T."/>
            <person name="Cohen L."/>
        </authorList>
    </citation>
    <scope>NUCLEOTIDE SEQUENCE</scope>
    <source>
        <strain evidence="4">S3</strain>
    </source>
</reference>
<dbReference type="Pfam" id="PF07847">
    <property type="entry name" value="PCO_ADO"/>
    <property type="match status" value="1"/>
</dbReference>
<dbReference type="InterPro" id="IPR014710">
    <property type="entry name" value="RmlC-like_jellyroll"/>
</dbReference>
<name>A0A7S3N321_9SPIT</name>
<dbReference type="SUPFAM" id="SSF51182">
    <property type="entry name" value="RmlC-like cupins"/>
    <property type="match status" value="1"/>
</dbReference>
<accession>A0A7S3N321</accession>
<gene>
    <name evidence="4" type="ORF">SINC0208_LOCUS14947</name>
</gene>
<dbReference type="PANTHER" id="PTHR22966:SF61">
    <property type="entry name" value="2-AMINOETHANETHIOL DIOXYGENASE"/>
    <property type="match status" value="1"/>
</dbReference>
<evidence type="ECO:0000256" key="1">
    <source>
        <dbReference type="ARBA" id="ARBA00022723"/>
    </source>
</evidence>
<dbReference type="AlphaFoldDB" id="A0A7S3N321"/>
<evidence type="ECO:0000256" key="3">
    <source>
        <dbReference type="ARBA" id="ARBA00023004"/>
    </source>
</evidence>
<organism evidence="4">
    <name type="scientific">Strombidium inclinatum</name>
    <dbReference type="NCBI Taxonomy" id="197538"/>
    <lineage>
        <taxon>Eukaryota</taxon>
        <taxon>Sar</taxon>
        <taxon>Alveolata</taxon>
        <taxon>Ciliophora</taxon>
        <taxon>Intramacronucleata</taxon>
        <taxon>Spirotrichea</taxon>
        <taxon>Oligotrichia</taxon>
        <taxon>Strombidiidae</taxon>
        <taxon>Strombidium</taxon>
    </lineage>
</organism>
<keyword evidence="2" id="KW-0560">Oxidoreductase</keyword>
<dbReference type="EMBL" id="HBIH01037309">
    <property type="protein sequence ID" value="CAE0334308.1"/>
    <property type="molecule type" value="Transcribed_RNA"/>
</dbReference>
<keyword evidence="3" id="KW-0408">Iron</keyword>
<evidence type="ECO:0000256" key="2">
    <source>
        <dbReference type="ARBA" id="ARBA00023002"/>
    </source>
</evidence>
<evidence type="ECO:0008006" key="5">
    <source>
        <dbReference type="Google" id="ProtNLM"/>
    </source>
</evidence>
<evidence type="ECO:0000313" key="4">
    <source>
        <dbReference type="EMBL" id="CAE0334308.1"/>
    </source>
</evidence>